<reference evidence="9 10" key="1">
    <citation type="submission" date="2016-06" db="EMBL/GenBank/DDBJ databases">
        <title>Discovery of anaerobic lithoheterotrophic haloarchaeon capable of sulfur respiration by hydrogen and formate.</title>
        <authorList>
            <person name="Sorokin D.Y."/>
            <person name="Kublanov I.V."/>
            <person name="Roman P."/>
            <person name="Sinninghe Damste J.S."/>
            <person name="Golyshin P.N."/>
            <person name="Rojo D."/>
            <person name="Ciordia S."/>
            <person name="Mena Md.C."/>
            <person name="Ferrer M."/>
            <person name="Smedile F."/>
            <person name="Messina E."/>
            <person name="La Cono V."/>
            <person name="Yakimov M.M."/>
        </authorList>
    </citation>
    <scope>NUCLEOTIDE SEQUENCE [LARGE SCALE GENOMIC DNA]</scope>
    <source>
        <strain evidence="9 10">HTSR1</strain>
    </source>
</reference>
<evidence type="ECO:0000256" key="5">
    <source>
        <dbReference type="PIRSR" id="PIRSR001430-1"/>
    </source>
</evidence>
<accession>A0A1D8S1T8</accession>
<comment type="similarity">
    <text evidence="1 4 7">Belongs to the tRNA pseudouridine synthase TruA family.</text>
</comment>
<dbReference type="GO" id="GO:0016829">
    <property type="term" value="F:lyase activity"/>
    <property type="evidence" value="ECO:0007669"/>
    <property type="project" value="UniProtKB-KW"/>
</dbReference>
<dbReference type="AlphaFoldDB" id="A0A1D8S1T8"/>
<dbReference type="EC" id="5.4.99.12" evidence="4"/>
<dbReference type="SUPFAM" id="SSF55120">
    <property type="entry name" value="Pseudouridine synthase"/>
    <property type="match status" value="1"/>
</dbReference>
<evidence type="ECO:0000313" key="10">
    <source>
        <dbReference type="Proteomes" id="UP000185608"/>
    </source>
</evidence>
<evidence type="ECO:0000256" key="4">
    <source>
        <dbReference type="HAMAP-Rule" id="MF_00171"/>
    </source>
</evidence>
<gene>
    <name evidence="4" type="primary">truA</name>
    <name evidence="9" type="ORF">HTSR_0124</name>
</gene>
<feature type="domain" description="Pseudouridine synthase I TruA alpha/beta" evidence="8">
    <location>
        <begin position="128"/>
        <end position="225"/>
    </location>
</feature>
<dbReference type="PANTHER" id="PTHR11142">
    <property type="entry name" value="PSEUDOURIDYLATE SYNTHASE"/>
    <property type="match status" value="1"/>
</dbReference>
<comment type="catalytic activity">
    <reaction evidence="4 7">
        <text>uridine(38/39/40) in tRNA = pseudouridine(38/39/40) in tRNA</text>
        <dbReference type="Rhea" id="RHEA:22376"/>
        <dbReference type="Rhea" id="RHEA-COMP:10085"/>
        <dbReference type="Rhea" id="RHEA-COMP:10087"/>
        <dbReference type="ChEBI" id="CHEBI:65314"/>
        <dbReference type="ChEBI" id="CHEBI:65315"/>
        <dbReference type="EC" id="5.4.99.12"/>
    </reaction>
</comment>
<comment type="caution">
    <text evidence="4">Lacks conserved residue(s) required for the propagation of feature annotation.</text>
</comment>
<dbReference type="GO" id="GO:0003723">
    <property type="term" value="F:RNA binding"/>
    <property type="evidence" value="ECO:0007669"/>
    <property type="project" value="InterPro"/>
</dbReference>
<evidence type="ECO:0000313" key="9">
    <source>
        <dbReference type="EMBL" id="AOW79332.1"/>
    </source>
</evidence>
<feature type="active site" description="Nucleophile" evidence="4 5">
    <location>
        <position position="54"/>
    </location>
</feature>
<dbReference type="Proteomes" id="UP000185608">
    <property type="component" value="Chromosome"/>
</dbReference>
<keyword evidence="2 4" id="KW-0819">tRNA processing</keyword>
<dbReference type="STRING" id="1873524.HSR6_0123"/>
<name>A0A1D8S1T8_9EURY</name>
<dbReference type="InterPro" id="IPR020095">
    <property type="entry name" value="PsdUridine_synth_TruA_C"/>
</dbReference>
<dbReference type="Gene3D" id="3.30.70.660">
    <property type="entry name" value="Pseudouridine synthase I, catalytic domain, C-terminal subdomain"/>
    <property type="match status" value="1"/>
</dbReference>
<dbReference type="InterPro" id="IPR020097">
    <property type="entry name" value="PsdUridine_synth_TruA_a/b_dom"/>
</dbReference>
<evidence type="ECO:0000256" key="6">
    <source>
        <dbReference type="PIRSR" id="PIRSR001430-2"/>
    </source>
</evidence>
<protein>
    <recommendedName>
        <fullName evidence="4">tRNA pseudouridine synthase A</fullName>
        <ecNumber evidence="4">5.4.99.12</ecNumber>
    </recommendedName>
    <alternativeName>
        <fullName evidence="4">tRNA pseudouridine(38-40) synthase</fullName>
    </alternativeName>
    <alternativeName>
        <fullName evidence="4">tRNA pseudouridylate synthase I</fullName>
    </alternativeName>
    <alternativeName>
        <fullName evidence="4">tRNA-uridine isomerase I</fullName>
    </alternativeName>
</protein>
<evidence type="ECO:0000259" key="8">
    <source>
        <dbReference type="Pfam" id="PF01416"/>
    </source>
</evidence>
<sequence>MRAYRVAYDGRAYHGFQRQPSVPTVEGALFDALADHGIEFEGAPSKYAAAGRTDAGVSALAQTIAFDAPAWLSAQAFTAYLPEDVHVWASTPVPADFHATHHARWREYTYLLHAPSDDPERRAEIEARLAGEHDFHNLAAADAGTVRDLSVRSDRTGEYLRVRVRAGGFPRQLVRRLLALYDRVLRGERDLAFIDRVLAPEPLPGPEGFPPAPAYPLVLTGVNYDQSFDTDPEAVEAARTVFKRRARADRTRAAVGRTLQQGIGGSTGDNP</sequence>
<dbReference type="PANTHER" id="PTHR11142:SF0">
    <property type="entry name" value="TRNA PSEUDOURIDINE SYNTHASE-LIKE 1"/>
    <property type="match status" value="1"/>
</dbReference>
<comment type="function">
    <text evidence="4">Formation of pseudouridine at positions 38, 39 and 40 in the anticodon stem and loop of transfer RNAs.</text>
</comment>
<evidence type="ECO:0000256" key="7">
    <source>
        <dbReference type="RuleBase" id="RU003792"/>
    </source>
</evidence>
<dbReference type="GeneID" id="29828143"/>
<keyword evidence="3 4" id="KW-0413">Isomerase</keyword>
<organism evidence="9 10">
    <name type="scientific">Halodesulfurarchaeum formicicum</name>
    <dbReference type="NCBI Taxonomy" id="1873524"/>
    <lineage>
        <taxon>Archaea</taxon>
        <taxon>Methanobacteriati</taxon>
        <taxon>Methanobacteriota</taxon>
        <taxon>Stenosarchaea group</taxon>
        <taxon>Halobacteria</taxon>
        <taxon>Halobacteriales</taxon>
        <taxon>Halobacteriaceae</taxon>
        <taxon>Halodesulfurarchaeum</taxon>
    </lineage>
</organism>
<dbReference type="Gene3D" id="3.30.70.580">
    <property type="entry name" value="Pseudouridine synthase I, catalytic domain, N-terminal subdomain"/>
    <property type="match status" value="1"/>
</dbReference>
<dbReference type="NCBIfam" id="NF000622">
    <property type="entry name" value="PRK00021.3-3"/>
    <property type="match status" value="1"/>
</dbReference>
<dbReference type="GO" id="GO:0160147">
    <property type="term" value="F:tRNA pseudouridine(38-40) synthase activity"/>
    <property type="evidence" value="ECO:0007669"/>
    <property type="project" value="UniProtKB-EC"/>
</dbReference>
<keyword evidence="9" id="KW-0456">Lyase</keyword>
<evidence type="ECO:0000256" key="3">
    <source>
        <dbReference type="ARBA" id="ARBA00023235"/>
    </source>
</evidence>
<evidence type="ECO:0000256" key="1">
    <source>
        <dbReference type="ARBA" id="ARBA00009375"/>
    </source>
</evidence>
<dbReference type="InterPro" id="IPR001406">
    <property type="entry name" value="PsdUridine_synth_TruA"/>
</dbReference>
<dbReference type="HAMAP" id="MF_00171">
    <property type="entry name" value="TruA"/>
    <property type="match status" value="1"/>
</dbReference>
<dbReference type="GO" id="GO:0031119">
    <property type="term" value="P:tRNA pseudouridine synthesis"/>
    <property type="evidence" value="ECO:0007669"/>
    <property type="project" value="UniProtKB-UniRule"/>
</dbReference>
<dbReference type="PATRIC" id="fig|1855411.3.peg.122"/>
<proteinExistence type="inferred from homology"/>
<dbReference type="Pfam" id="PF01416">
    <property type="entry name" value="PseudoU_synth_1"/>
    <property type="match status" value="1"/>
</dbReference>
<dbReference type="EMBL" id="CP016070">
    <property type="protein sequence ID" value="AOW79332.1"/>
    <property type="molecule type" value="Genomic_DNA"/>
</dbReference>
<dbReference type="InterPro" id="IPR020094">
    <property type="entry name" value="TruA/RsuA/RluB/E/F_N"/>
</dbReference>
<dbReference type="InterPro" id="IPR020103">
    <property type="entry name" value="PsdUridine_synth_cat_dom_sf"/>
</dbReference>
<dbReference type="RefSeq" id="WP_070364110.1">
    <property type="nucleotide sequence ID" value="NZ_CP016070.1"/>
</dbReference>
<dbReference type="KEGG" id="halh:HTSR_0124"/>
<dbReference type="PIRSF" id="PIRSF001430">
    <property type="entry name" value="tRNA_psdUrid_synth"/>
    <property type="match status" value="1"/>
</dbReference>
<evidence type="ECO:0000256" key="2">
    <source>
        <dbReference type="ARBA" id="ARBA00022694"/>
    </source>
</evidence>
<feature type="binding site" evidence="4 6">
    <location>
        <position position="108"/>
    </location>
    <ligand>
        <name>substrate</name>
    </ligand>
</feature>